<reference evidence="1" key="1">
    <citation type="submission" date="2022-08" db="UniProtKB">
        <authorList>
            <consortium name="EnsemblMetazoa"/>
        </authorList>
    </citation>
    <scope>IDENTIFICATION</scope>
    <source>
        <strain evidence="1">Israel</strain>
    </source>
</reference>
<organism evidence="1 2">
    <name type="scientific">Phlebotomus papatasi</name>
    <name type="common">Sandfly</name>
    <dbReference type="NCBI Taxonomy" id="29031"/>
    <lineage>
        <taxon>Eukaryota</taxon>
        <taxon>Metazoa</taxon>
        <taxon>Ecdysozoa</taxon>
        <taxon>Arthropoda</taxon>
        <taxon>Hexapoda</taxon>
        <taxon>Insecta</taxon>
        <taxon>Pterygota</taxon>
        <taxon>Neoptera</taxon>
        <taxon>Endopterygota</taxon>
        <taxon>Diptera</taxon>
        <taxon>Nematocera</taxon>
        <taxon>Psychodoidea</taxon>
        <taxon>Psychodidae</taxon>
        <taxon>Phlebotomus</taxon>
        <taxon>Phlebotomus</taxon>
    </lineage>
</organism>
<dbReference type="EMBL" id="AJVK01010839">
    <property type="status" value="NOT_ANNOTATED_CDS"/>
    <property type="molecule type" value="Genomic_DNA"/>
</dbReference>
<dbReference type="Proteomes" id="UP000092462">
    <property type="component" value="Unassembled WGS sequence"/>
</dbReference>
<evidence type="ECO:0000313" key="1">
    <source>
        <dbReference type="EnsemblMetazoa" id="PPAI001753-PA"/>
    </source>
</evidence>
<dbReference type="EnsemblMetazoa" id="PPAI001753-RA">
    <property type="protein sequence ID" value="PPAI001753-PA"/>
    <property type="gene ID" value="PPAI001753"/>
</dbReference>
<dbReference type="AlphaFoldDB" id="A0A1B0D330"/>
<dbReference type="VEuPathDB" id="VectorBase:PPAI001753"/>
<accession>A0A1B0D330</accession>
<name>A0A1B0D330_PHLPP</name>
<protein>
    <submittedName>
        <fullName evidence="1">Uncharacterized protein</fullName>
    </submittedName>
</protein>
<evidence type="ECO:0000313" key="2">
    <source>
        <dbReference type="Proteomes" id="UP000092462"/>
    </source>
</evidence>
<proteinExistence type="predicted"/>
<keyword evidence="2" id="KW-1185">Reference proteome</keyword>
<sequence length="97" mass="11257">MLGNIDQEYEMLPENRKKNNNEYIEEWPPTIRGFLKILSFFPSDRKQTGIFLPKKKPSLAAVSAAGKFLLNAIFYLLPLQHPRHPAKETDGKQMERN</sequence>